<dbReference type="EMBL" id="CP077713">
    <property type="protein sequence ID" value="QXJ36589.1"/>
    <property type="molecule type" value="Genomic_DNA"/>
</dbReference>
<evidence type="ECO:0000313" key="2">
    <source>
        <dbReference type="Proteomes" id="UP000694036"/>
    </source>
</evidence>
<accession>A0A8F5C3P6</accession>
<name>A0A8F5C3P6_9CREN</name>
<protein>
    <submittedName>
        <fullName evidence="1">Uncharacterized protein</fullName>
    </submittedName>
</protein>
<gene>
    <name evidence="1" type="ORF">J5U22_03166</name>
</gene>
<sequence>MANPSLNYLKQVKKPLCPFGRHCFTDSSICGDMGRYAECPVYRGVDNGQKNY</sequence>
<organism evidence="1 2">
    <name type="scientific">Saccharolobus shibatae</name>
    <dbReference type="NCBI Taxonomy" id="2286"/>
    <lineage>
        <taxon>Archaea</taxon>
        <taxon>Thermoproteota</taxon>
        <taxon>Thermoprotei</taxon>
        <taxon>Sulfolobales</taxon>
        <taxon>Sulfolobaceae</taxon>
        <taxon>Saccharolobus</taxon>
    </lineage>
</organism>
<reference evidence="1 2" key="1">
    <citation type="journal article" date="2021" name="Environ. Microbiol.">
        <title>New insights into the diversity and evolution of the archaeal mobilome from three complete genomes of Saccharolobus shibatae.</title>
        <authorList>
            <person name="Medvedeva S."/>
            <person name="Brandt D."/>
            <person name="Cvirkaite-Krupovic V."/>
            <person name="Liu Y."/>
            <person name="Severinov K."/>
            <person name="Ishino S."/>
            <person name="Ishino Y."/>
            <person name="Prangishvili D."/>
            <person name="Kalinowski J."/>
            <person name="Krupovic M."/>
        </authorList>
    </citation>
    <scope>NUCLEOTIDE SEQUENCE [LARGE SCALE GENOMIC DNA]</scope>
    <source>
        <strain evidence="1 2">S38A</strain>
    </source>
</reference>
<dbReference type="Proteomes" id="UP000694036">
    <property type="component" value="Chromosome"/>
</dbReference>
<proteinExistence type="predicted"/>
<evidence type="ECO:0000313" key="1">
    <source>
        <dbReference type="EMBL" id="QXJ36589.1"/>
    </source>
</evidence>
<keyword evidence="2" id="KW-1185">Reference proteome</keyword>
<dbReference type="AlphaFoldDB" id="A0A8F5C3P6"/>